<reference evidence="4" key="1">
    <citation type="journal article" date="2021" name="Open Biol.">
        <title>Shared evolutionary footprints suggest mitochondrial oxidative damage underlies multiple complex I losses in fungi.</title>
        <authorList>
            <person name="Schikora-Tamarit M.A."/>
            <person name="Marcet-Houben M."/>
            <person name="Nosek J."/>
            <person name="Gabaldon T."/>
        </authorList>
    </citation>
    <scope>NUCLEOTIDE SEQUENCE</scope>
    <source>
        <strain evidence="4">CBS6341</strain>
    </source>
</reference>
<keyword evidence="2" id="KW-0677">Repeat</keyword>
<dbReference type="PANTHER" id="PTHR11364">
    <property type="entry name" value="THIOSULFATE SULFERTANSFERASE"/>
    <property type="match status" value="1"/>
</dbReference>
<dbReference type="InterPro" id="IPR045078">
    <property type="entry name" value="TST/MPST-like"/>
</dbReference>
<dbReference type="PROSITE" id="PS50206">
    <property type="entry name" value="RHODANESE_3"/>
    <property type="match status" value="2"/>
</dbReference>
<dbReference type="AlphaFoldDB" id="A0A9P8TG62"/>
<reference evidence="4" key="2">
    <citation type="submission" date="2021-01" db="EMBL/GenBank/DDBJ databases">
        <authorList>
            <person name="Schikora-Tamarit M.A."/>
        </authorList>
    </citation>
    <scope>NUCLEOTIDE SEQUENCE</scope>
    <source>
        <strain evidence="4">CBS6341</strain>
    </source>
</reference>
<name>A0A9P8TG62_9ASCO</name>
<accession>A0A9P8TG62</accession>
<dbReference type="Gene3D" id="3.40.250.10">
    <property type="entry name" value="Rhodanese-like domain"/>
    <property type="match status" value="2"/>
</dbReference>
<evidence type="ECO:0000256" key="1">
    <source>
        <dbReference type="ARBA" id="ARBA00022679"/>
    </source>
</evidence>
<evidence type="ECO:0000259" key="3">
    <source>
        <dbReference type="PROSITE" id="PS50206"/>
    </source>
</evidence>
<evidence type="ECO:0000313" key="5">
    <source>
        <dbReference type="Proteomes" id="UP000769528"/>
    </source>
</evidence>
<dbReference type="GO" id="GO:0005739">
    <property type="term" value="C:mitochondrion"/>
    <property type="evidence" value="ECO:0007669"/>
    <property type="project" value="TreeGrafter"/>
</dbReference>
<dbReference type="EMBL" id="JAEUBF010000443">
    <property type="protein sequence ID" value="KAH3678378.1"/>
    <property type="molecule type" value="Genomic_DNA"/>
</dbReference>
<dbReference type="Proteomes" id="UP000769528">
    <property type="component" value="Unassembled WGS sequence"/>
</dbReference>
<dbReference type="Pfam" id="PF00581">
    <property type="entry name" value="Rhodanese"/>
    <property type="match status" value="2"/>
</dbReference>
<dbReference type="SMART" id="SM00450">
    <property type="entry name" value="RHOD"/>
    <property type="match status" value="2"/>
</dbReference>
<evidence type="ECO:0000313" key="4">
    <source>
        <dbReference type="EMBL" id="KAH3678378.1"/>
    </source>
</evidence>
<keyword evidence="5" id="KW-1185">Reference proteome</keyword>
<feature type="domain" description="Rhodanese" evidence="3">
    <location>
        <begin position="174"/>
        <end position="290"/>
    </location>
</feature>
<keyword evidence="1" id="KW-0808">Transferase</keyword>
<evidence type="ECO:0000256" key="2">
    <source>
        <dbReference type="ARBA" id="ARBA00022737"/>
    </source>
</evidence>
<dbReference type="CDD" id="cd01448">
    <property type="entry name" value="TST_Repeat_1"/>
    <property type="match status" value="1"/>
</dbReference>
<dbReference type="GO" id="GO:0004792">
    <property type="term" value="F:thiosulfate-cyanide sulfurtransferase activity"/>
    <property type="evidence" value="ECO:0007669"/>
    <property type="project" value="TreeGrafter"/>
</dbReference>
<sequence length="295" mass="33236">MSKRAIKLLSPLSYRGLLSARSDARVIPIDGSWYMPNNPKDAVRDFKTERLPNSKYFNLDAVKDNKSSYPHMLPSLKQFNEAASVLGLRKDDKLIIYDRVGNFSAPRVAWTFQTFGHDNVYLLNNYPLYQTYSYPTETRPLENISPTTYESEEFDSNAVLSFEEIIQIVSNPDTRSNYNILDARSYDRFTGESPEPRPGLPSGHALGAKSLPFSKVLDSNNVFLPPQQIKEIVKSLELDIEKPTIVMCGTGVTACILKTALDSIDFNKKGIQVYDGSWTEYSQRADPELIVKGTA</sequence>
<gene>
    <name evidence="4" type="ORF">WICMUC_001395</name>
</gene>
<feature type="domain" description="Rhodanese" evidence="3">
    <location>
        <begin position="22"/>
        <end position="138"/>
    </location>
</feature>
<dbReference type="OrthoDB" id="270167at2759"/>
<protein>
    <recommendedName>
        <fullName evidence="3">Rhodanese domain-containing protein</fullName>
    </recommendedName>
</protein>
<dbReference type="InterPro" id="IPR036873">
    <property type="entry name" value="Rhodanese-like_dom_sf"/>
</dbReference>
<dbReference type="PANTHER" id="PTHR11364:SF27">
    <property type="entry name" value="SULFURTRANSFERASE"/>
    <property type="match status" value="1"/>
</dbReference>
<dbReference type="InterPro" id="IPR001763">
    <property type="entry name" value="Rhodanese-like_dom"/>
</dbReference>
<comment type="caution">
    <text evidence="4">The sequence shown here is derived from an EMBL/GenBank/DDBJ whole genome shotgun (WGS) entry which is preliminary data.</text>
</comment>
<organism evidence="4 5">
    <name type="scientific">Wickerhamomyces mucosus</name>
    <dbReference type="NCBI Taxonomy" id="1378264"/>
    <lineage>
        <taxon>Eukaryota</taxon>
        <taxon>Fungi</taxon>
        <taxon>Dikarya</taxon>
        <taxon>Ascomycota</taxon>
        <taxon>Saccharomycotina</taxon>
        <taxon>Saccharomycetes</taxon>
        <taxon>Phaffomycetales</taxon>
        <taxon>Wickerhamomycetaceae</taxon>
        <taxon>Wickerhamomyces</taxon>
    </lineage>
</organism>
<dbReference type="FunFam" id="3.40.250.10:FF:000001">
    <property type="entry name" value="Sulfurtransferase"/>
    <property type="match status" value="1"/>
</dbReference>
<dbReference type="CDD" id="cd01449">
    <property type="entry name" value="TST_Repeat_2"/>
    <property type="match status" value="1"/>
</dbReference>
<dbReference type="SUPFAM" id="SSF52821">
    <property type="entry name" value="Rhodanese/Cell cycle control phosphatase"/>
    <property type="match status" value="2"/>
</dbReference>
<proteinExistence type="predicted"/>